<dbReference type="PANTHER" id="PTHR30032:SF4">
    <property type="entry name" value="AMIDASE ENHANCER"/>
    <property type="match status" value="1"/>
</dbReference>
<dbReference type="OrthoDB" id="1399160at2"/>
<dbReference type="InterPro" id="IPR051922">
    <property type="entry name" value="Bact_Sporulation_Assoc"/>
</dbReference>
<dbReference type="PROSITE" id="PS51257">
    <property type="entry name" value="PROKAR_LIPOPROTEIN"/>
    <property type="match status" value="1"/>
</dbReference>
<dbReference type="AlphaFoldDB" id="A0A1M4Y5G0"/>
<gene>
    <name evidence="2" type="ORF">SAMN05444392_10649</name>
</gene>
<organism evidence="2 3">
    <name type="scientific">Seinonella peptonophila</name>
    <dbReference type="NCBI Taxonomy" id="112248"/>
    <lineage>
        <taxon>Bacteria</taxon>
        <taxon>Bacillati</taxon>
        <taxon>Bacillota</taxon>
        <taxon>Bacilli</taxon>
        <taxon>Bacillales</taxon>
        <taxon>Thermoactinomycetaceae</taxon>
        <taxon>Seinonella</taxon>
    </lineage>
</organism>
<feature type="signal peptide" evidence="1">
    <location>
        <begin position="1"/>
        <end position="21"/>
    </location>
</feature>
<dbReference type="PANTHER" id="PTHR30032">
    <property type="entry name" value="N-ACETYLMURAMOYL-L-ALANINE AMIDASE-RELATED"/>
    <property type="match status" value="1"/>
</dbReference>
<sequence length="405" mass="44279">MFSKRSFLFTTWAIGFLLVAAACTNSTHDMSKMDHSKMKMGDMNEEAAQNRITPQTKNVSRINTDDPVEIAVETSQMVWPATSTENRPATVLIGITGNGSVNLPAVKLIHHPNNGPLLYAKKDQLPKMTKSELQRLKPIGSPMNNQVQVILLGNFDQKLKKEVESMGYKVDLIAGNEPMEMAKNVDAYYAKASGGKLPAGVIIGSLEANDYTVPAANWIAHMPEALLYVKKNEIPQATIEALKGRNGKANIYLLGPEAVISKDVEAKLQQYGKVVRIEGNTPEENAIAFAKYKDAATGFGWGVTEPGHGFVINRLTNLSAILPTTAFAHLGKHAPMLVMKGSEMTPALHEYLMNLQPKFKDDPTIGPYNHAYMIGTEKSFPFATQGMIDQMLEITSENGEGHAGH</sequence>
<accession>A0A1M4Y5G0</accession>
<protein>
    <recommendedName>
        <fullName evidence="4">ArsR family transcriptional regulator</fullName>
    </recommendedName>
</protein>
<evidence type="ECO:0000313" key="3">
    <source>
        <dbReference type="Proteomes" id="UP000184476"/>
    </source>
</evidence>
<dbReference type="Proteomes" id="UP000184476">
    <property type="component" value="Unassembled WGS sequence"/>
</dbReference>
<feature type="chain" id="PRO_5038531182" description="ArsR family transcriptional regulator" evidence="1">
    <location>
        <begin position="22"/>
        <end position="405"/>
    </location>
</feature>
<proteinExistence type="predicted"/>
<dbReference type="STRING" id="112248.SAMN05444392_10649"/>
<dbReference type="GO" id="GO:0030288">
    <property type="term" value="C:outer membrane-bounded periplasmic space"/>
    <property type="evidence" value="ECO:0007669"/>
    <property type="project" value="TreeGrafter"/>
</dbReference>
<name>A0A1M4Y5G0_9BACL</name>
<dbReference type="RefSeq" id="WP_073154888.1">
    <property type="nucleotide sequence ID" value="NZ_FQVL01000006.1"/>
</dbReference>
<evidence type="ECO:0008006" key="4">
    <source>
        <dbReference type="Google" id="ProtNLM"/>
    </source>
</evidence>
<keyword evidence="3" id="KW-1185">Reference proteome</keyword>
<evidence type="ECO:0000313" key="2">
    <source>
        <dbReference type="EMBL" id="SHF00856.1"/>
    </source>
</evidence>
<reference evidence="2 3" key="1">
    <citation type="submission" date="2016-11" db="EMBL/GenBank/DDBJ databases">
        <authorList>
            <person name="Jaros S."/>
            <person name="Januszkiewicz K."/>
            <person name="Wedrychowicz H."/>
        </authorList>
    </citation>
    <scope>NUCLEOTIDE SEQUENCE [LARGE SCALE GENOMIC DNA]</scope>
    <source>
        <strain evidence="2 3">DSM 44666</strain>
    </source>
</reference>
<dbReference type="EMBL" id="FQVL01000006">
    <property type="protein sequence ID" value="SHF00856.1"/>
    <property type="molecule type" value="Genomic_DNA"/>
</dbReference>
<keyword evidence="1" id="KW-0732">Signal</keyword>
<evidence type="ECO:0000256" key="1">
    <source>
        <dbReference type="SAM" id="SignalP"/>
    </source>
</evidence>